<gene>
    <name evidence="3" type="ORF">SAMN04488087_0102</name>
</gene>
<dbReference type="OrthoDB" id="32575at2"/>
<dbReference type="PANTHER" id="PTHR42856">
    <property type="entry name" value="ACYL-COENZYME A THIOESTERASE PAAI"/>
    <property type="match status" value="1"/>
</dbReference>
<feature type="domain" description="Thioesterase" evidence="2">
    <location>
        <begin position="59"/>
        <end position="131"/>
    </location>
</feature>
<dbReference type="PANTHER" id="PTHR42856:SF1">
    <property type="entry name" value="ACYL-COENZYME A THIOESTERASE PAAI"/>
    <property type="match status" value="1"/>
</dbReference>
<dbReference type="Gene3D" id="3.10.129.10">
    <property type="entry name" value="Hotdog Thioesterase"/>
    <property type="match status" value="1"/>
</dbReference>
<keyword evidence="1" id="KW-0378">Hydrolase</keyword>
<name>A0A1M6PAG4_9BACT</name>
<dbReference type="STRING" id="633813.SAMN04488087_0102"/>
<dbReference type="InterPro" id="IPR006683">
    <property type="entry name" value="Thioestr_dom"/>
</dbReference>
<protein>
    <submittedName>
        <fullName evidence="3">Acyl-CoA thioesterase</fullName>
    </submittedName>
</protein>
<evidence type="ECO:0000313" key="4">
    <source>
        <dbReference type="Proteomes" id="UP000185812"/>
    </source>
</evidence>
<dbReference type="AlphaFoldDB" id="A0A1M6PAG4"/>
<proteinExistence type="predicted"/>
<dbReference type="InterPro" id="IPR052723">
    <property type="entry name" value="Acyl-CoA_thioesterase_PaaI"/>
</dbReference>
<evidence type="ECO:0000259" key="2">
    <source>
        <dbReference type="Pfam" id="PF03061"/>
    </source>
</evidence>
<dbReference type="CDD" id="cd03443">
    <property type="entry name" value="PaaI_thioesterase"/>
    <property type="match status" value="1"/>
</dbReference>
<sequence length="146" mass="15887">MPTQTQHETPEQRARRIVDQMMARDAFSQWLGIEVLSVEPGRARVRMTVRPEMLNGFAVAHGGIAFALADSALAFASNTCGVVTMTLESTVFYATPVKAGDVLTAVAEEVSAGRRVALYDVIVTRADGTRVAYVRGTVYRTKQTHA</sequence>
<dbReference type="SUPFAM" id="SSF54637">
    <property type="entry name" value="Thioesterase/thiol ester dehydrase-isomerase"/>
    <property type="match status" value="1"/>
</dbReference>
<organism evidence="3 4">
    <name type="scientific">Rhodothermus profundi</name>
    <dbReference type="NCBI Taxonomy" id="633813"/>
    <lineage>
        <taxon>Bacteria</taxon>
        <taxon>Pseudomonadati</taxon>
        <taxon>Rhodothermota</taxon>
        <taxon>Rhodothermia</taxon>
        <taxon>Rhodothermales</taxon>
        <taxon>Rhodothermaceae</taxon>
        <taxon>Rhodothermus</taxon>
    </lineage>
</organism>
<dbReference type="GO" id="GO:0016289">
    <property type="term" value="F:acyl-CoA hydrolase activity"/>
    <property type="evidence" value="ECO:0007669"/>
    <property type="project" value="UniProtKB-ARBA"/>
</dbReference>
<evidence type="ECO:0000256" key="1">
    <source>
        <dbReference type="ARBA" id="ARBA00022801"/>
    </source>
</evidence>
<evidence type="ECO:0000313" key="3">
    <source>
        <dbReference type="EMBL" id="SHK04961.1"/>
    </source>
</evidence>
<dbReference type="Proteomes" id="UP000185812">
    <property type="component" value="Unassembled WGS sequence"/>
</dbReference>
<dbReference type="Pfam" id="PF03061">
    <property type="entry name" value="4HBT"/>
    <property type="match status" value="1"/>
</dbReference>
<accession>A0A1M6PAG4</accession>
<reference evidence="4" key="1">
    <citation type="submission" date="2016-11" db="EMBL/GenBank/DDBJ databases">
        <authorList>
            <person name="Varghese N."/>
            <person name="Submissions S."/>
        </authorList>
    </citation>
    <scope>NUCLEOTIDE SEQUENCE [LARGE SCALE GENOMIC DNA]</scope>
    <source>
        <strain evidence="4">DSM 22212</strain>
    </source>
</reference>
<dbReference type="InterPro" id="IPR029069">
    <property type="entry name" value="HotDog_dom_sf"/>
</dbReference>
<dbReference type="NCBIfam" id="TIGR00369">
    <property type="entry name" value="unchar_dom_1"/>
    <property type="match status" value="1"/>
</dbReference>
<dbReference type="RefSeq" id="WP_072713899.1">
    <property type="nucleotide sequence ID" value="NZ_FRAU01000001.1"/>
</dbReference>
<dbReference type="EMBL" id="FRAU01000001">
    <property type="protein sequence ID" value="SHK04961.1"/>
    <property type="molecule type" value="Genomic_DNA"/>
</dbReference>
<dbReference type="InterPro" id="IPR003736">
    <property type="entry name" value="PAAI_dom"/>
</dbReference>
<keyword evidence="4" id="KW-1185">Reference proteome</keyword>